<sequence>MLNRIKNSNKRNPITFGKSSVVNNLAVTPREMMQMSEQGIPISSSINSESFDDGNLDNVMSIPNECVRGVDVVKLWEDSITAKNKLSKNSPNLKSM</sequence>
<dbReference type="EMBL" id="OM869683">
    <property type="protein sequence ID" value="UPW41866.1"/>
    <property type="molecule type" value="Genomic_DNA"/>
</dbReference>
<accession>A0A976N2H4</accession>
<proteinExistence type="predicted"/>
<evidence type="ECO:0000313" key="1">
    <source>
        <dbReference type="EMBL" id="UPW41866.1"/>
    </source>
</evidence>
<protein>
    <submittedName>
        <fullName evidence="1">Uncharacterized protein</fullName>
    </submittedName>
</protein>
<organism evidence="1">
    <name type="scientific">Peromfec virus RodF5_6</name>
    <dbReference type="NCBI Taxonomy" id="2929342"/>
    <lineage>
        <taxon>Viruses</taxon>
        <taxon>Monodnaviria</taxon>
        <taxon>Sangervirae</taxon>
        <taxon>Phixviricota</taxon>
        <taxon>Malgrandaviricetes</taxon>
        <taxon>Petitvirales</taxon>
        <taxon>Microviridae</taxon>
    </lineage>
</organism>
<reference evidence="1" key="1">
    <citation type="submission" date="2022-02" db="EMBL/GenBank/DDBJ databases">
        <title>Towards deciphering the DNA virus diversity associated with rodent species in the families Cricetidae and Heteromyidae.</title>
        <authorList>
            <person name="Lund M."/>
            <person name="Larsen B.B."/>
            <person name="Gryseels S."/>
            <person name="Kraberger S."/>
            <person name="Rowsey D.M."/>
            <person name="Steger L."/>
            <person name="Yule K.M."/>
            <person name="Upham N.S."/>
            <person name="Worobey M."/>
            <person name="Van Doorslaer K."/>
            <person name="Varsani A."/>
        </authorList>
    </citation>
    <scope>NUCLEOTIDE SEQUENCE</scope>
    <source>
        <strain evidence="1">NeonRodF5_6</strain>
    </source>
</reference>
<name>A0A976N2H4_9VIRU</name>